<sequence>MFKVTTEHSKFLLSLATICESQISQLPTTTKVEPKVGFLLPPIVGPMLIGRRLKPTYRVDIIALELPIVLLKDSRSIRTTTARYHAQTVKCEFAGVAGMMFRNFFNIVALTPSRKMPNWAL</sequence>
<dbReference type="EMBL" id="JAPEIS010000009">
    <property type="protein sequence ID" value="KAJ8062999.1"/>
    <property type="molecule type" value="Genomic_DNA"/>
</dbReference>
<protein>
    <submittedName>
        <fullName evidence="1">Uncharacterized protein</fullName>
    </submittedName>
</protein>
<evidence type="ECO:0000313" key="2">
    <source>
        <dbReference type="Proteomes" id="UP001152300"/>
    </source>
</evidence>
<gene>
    <name evidence="1" type="ORF">OCU04_008245</name>
</gene>
<comment type="caution">
    <text evidence="1">The sequence shown here is derived from an EMBL/GenBank/DDBJ whole genome shotgun (WGS) entry which is preliminary data.</text>
</comment>
<evidence type="ECO:0000313" key="1">
    <source>
        <dbReference type="EMBL" id="KAJ8062999.1"/>
    </source>
</evidence>
<keyword evidence="2" id="KW-1185">Reference proteome</keyword>
<dbReference type="AlphaFoldDB" id="A0A9X0AHN8"/>
<dbReference type="Proteomes" id="UP001152300">
    <property type="component" value="Unassembled WGS sequence"/>
</dbReference>
<reference evidence="1" key="1">
    <citation type="submission" date="2022-11" db="EMBL/GenBank/DDBJ databases">
        <title>Genome Resource of Sclerotinia nivalis Strain SnTB1, a Plant Pathogen Isolated from American Ginseng.</title>
        <authorList>
            <person name="Fan S."/>
        </authorList>
    </citation>
    <scope>NUCLEOTIDE SEQUENCE</scope>
    <source>
        <strain evidence="1">SnTB1</strain>
    </source>
</reference>
<accession>A0A9X0AHN8</accession>
<name>A0A9X0AHN8_9HELO</name>
<organism evidence="1 2">
    <name type="scientific">Sclerotinia nivalis</name>
    <dbReference type="NCBI Taxonomy" id="352851"/>
    <lineage>
        <taxon>Eukaryota</taxon>
        <taxon>Fungi</taxon>
        <taxon>Dikarya</taxon>
        <taxon>Ascomycota</taxon>
        <taxon>Pezizomycotina</taxon>
        <taxon>Leotiomycetes</taxon>
        <taxon>Helotiales</taxon>
        <taxon>Sclerotiniaceae</taxon>
        <taxon>Sclerotinia</taxon>
    </lineage>
</organism>
<proteinExistence type="predicted"/>